<evidence type="ECO:0000313" key="5">
    <source>
        <dbReference type="Proteomes" id="UP001589748"/>
    </source>
</evidence>
<dbReference type="PANTHER" id="PTHR43877">
    <property type="entry name" value="AMINOALKYLPHOSPHONATE N-ACETYLTRANSFERASE-RELATED-RELATED"/>
    <property type="match status" value="1"/>
</dbReference>
<gene>
    <name evidence="4" type="ORF">ACFFVI_10675</name>
</gene>
<dbReference type="Proteomes" id="UP001589748">
    <property type="component" value="Unassembled WGS sequence"/>
</dbReference>
<dbReference type="PANTHER" id="PTHR43877:SF2">
    <property type="entry name" value="AMINOALKYLPHOSPHONATE N-ACETYLTRANSFERASE-RELATED"/>
    <property type="match status" value="1"/>
</dbReference>
<feature type="domain" description="N-acetyltransferase" evidence="3">
    <location>
        <begin position="9"/>
        <end position="169"/>
    </location>
</feature>
<name>A0ABV5LTK6_9ACTN</name>
<dbReference type="SUPFAM" id="SSF55729">
    <property type="entry name" value="Acyl-CoA N-acyltransferases (Nat)"/>
    <property type="match status" value="1"/>
</dbReference>
<dbReference type="InterPro" id="IPR050832">
    <property type="entry name" value="Bact_Acetyltransf"/>
</dbReference>
<dbReference type="Pfam" id="PF00583">
    <property type="entry name" value="Acetyltransf_1"/>
    <property type="match status" value="1"/>
</dbReference>
<keyword evidence="1 4" id="KW-0808">Transferase</keyword>
<dbReference type="RefSeq" id="WP_380139091.1">
    <property type="nucleotide sequence ID" value="NZ_JBHLUI010000010.1"/>
</dbReference>
<comment type="caution">
    <text evidence="4">The sequence shown here is derived from an EMBL/GenBank/DDBJ whole genome shotgun (WGS) entry which is preliminary data.</text>
</comment>
<evidence type="ECO:0000256" key="2">
    <source>
        <dbReference type="ARBA" id="ARBA00023315"/>
    </source>
</evidence>
<evidence type="ECO:0000256" key="1">
    <source>
        <dbReference type="ARBA" id="ARBA00022679"/>
    </source>
</evidence>
<evidence type="ECO:0000313" key="4">
    <source>
        <dbReference type="EMBL" id="MFB9377434.1"/>
    </source>
</evidence>
<accession>A0ABV5LTK6</accession>
<evidence type="ECO:0000259" key="3">
    <source>
        <dbReference type="PROSITE" id="PS51186"/>
    </source>
</evidence>
<reference evidence="4 5" key="1">
    <citation type="submission" date="2024-09" db="EMBL/GenBank/DDBJ databases">
        <authorList>
            <person name="Sun Q."/>
            <person name="Mori K."/>
        </authorList>
    </citation>
    <scope>NUCLEOTIDE SEQUENCE [LARGE SCALE GENOMIC DNA]</scope>
    <source>
        <strain evidence="4 5">TISTR 1856</strain>
    </source>
</reference>
<dbReference type="EMBL" id="JBHMDM010000005">
    <property type="protein sequence ID" value="MFB9377434.1"/>
    <property type="molecule type" value="Genomic_DNA"/>
</dbReference>
<organism evidence="4 5">
    <name type="scientific">Kineococcus gynurae</name>
    <dbReference type="NCBI Taxonomy" id="452979"/>
    <lineage>
        <taxon>Bacteria</taxon>
        <taxon>Bacillati</taxon>
        <taxon>Actinomycetota</taxon>
        <taxon>Actinomycetes</taxon>
        <taxon>Kineosporiales</taxon>
        <taxon>Kineosporiaceae</taxon>
        <taxon>Kineococcus</taxon>
    </lineage>
</organism>
<dbReference type="GO" id="GO:0016746">
    <property type="term" value="F:acyltransferase activity"/>
    <property type="evidence" value="ECO:0007669"/>
    <property type="project" value="UniProtKB-KW"/>
</dbReference>
<dbReference type="EC" id="2.3.-.-" evidence="4"/>
<keyword evidence="2 4" id="KW-0012">Acyltransferase</keyword>
<dbReference type="Gene3D" id="3.40.630.30">
    <property type="match status" value="1"/>
</dbReference>
<dbReference type="CDD" id="cd04301">
    <property type="entry name" value="NAT_SF"/>
    <property type="match status" value="1"/>
</dbReference>
<protein>
    <submittedName>
        <fullName evidence="4">GNAT family N-acetyltransferase</fullName>
        <ecNumber evidence="4">2.3.-.-</ecNumber>
    </submittedName>
</protein>
<dbReference type="PROSITE" id="PS51186">
    <property type="entry name" value="GNAT"/>
    <property type="match status" value="1"/>
</dbReference>
<proteinExistence type="predicted"/>
<dbReference type="InterPro" id="IPR000182">
    <property type="entry name" value="GNAT_dom"/>
</dbReference>
<dbReference type="InterPro" id="IPR016181">
    <property type="entry name" value="Acyl_CoA_acyltransferase"/>
</dbReference>
<sequence length="176" mass="18784">MSLLSDVRTLVRPARPDEFDAVGHLALRAYAHDYALAGPYAASVADAAGRAAEHELVVAVDALEGTLLGTVTLPRPGRNCSAVSRPGEMDLRLLATDPAARGRGVATSLVEHALAVGRQRGLDRLVLASQARMVAAHRLYERLGFARLAEREVHVLADGRVHVYGRDLGAGVRVPR</sequence>
<keyword evidence="5" id="KW-1185">Reference proteome</keyword>